<dbReference type="PANTHER" id="PTHR23308">
    <property type="entry name" value="NUCLEAR INHIBITOR OF PROTEIN PHOSPHATASE-1"/>
    <property type="match status" value="1"/>
</dbReference>
<evidence type="ECO:0000259" key="1">
    <source>
        <dbReference type="PROSITE" id="PS50006"/>
    </source>
</evidence>
<dbReference type="InterPro" id="IPR000253">
    <property type="entry name" value="FHA_dom"/>
</dbReference>
<proteinExistence type="predicted"/>
<dbReference type="SMART" id="SM00240">
    <property type="entry name" value="FHA"/>
    <property type="match status" value="1"/>
</dbReference>
<accession>A0A3B0STN8</accession>
<protein>
    <recommendedName>
        <fullName evidence="1">FHA domain-containing protein</fullName>
    </recommendedName>
</protein>
<dbReference type="InterPro" id="IPR050923">
    <property type="entry name" value="Cell_Proc_Reg/RNA_Proc"/>
</dbReference>
<feature type="domain" description="FHA" evidence="1">
    <location>
        <begin position="66"/>
        <end position="115"/>
    </location>
</feature>
<dbReference type="Pfam" id="PF00498">
    <property type="entry name" value="FHA"/>
    <property type="match status" value="1"/>
</dbReference>
<name>A0A3B0STN8_9ZZZZ</name>
<organism evidence="2">
    <name type="scientific">hydrothermal vent metagenome</name>
    <dbReference type="NCBI Taxonomy" id="652676"/>
    <lineage>
        <taxon>unclassified sequences</taxon>
        <taxon>metagenomes</taxon>
        <taxon>ecological metagenomes</taxon>
    </lineage>
</organism>
<evidence type="ECO:0000313" key="2">
    <source>
        <dbReference type="EMBL" id="VAW07423.1"/>
    </source>
</evidence>
<reference evidence="2" key="1">
    <citation type="submission" date="2018-06" db="EMBL/GenBank/DDBJ databases">
        <authorList>
            <person name="Zhirakovskaya E."/>
        </authorList>
    </citation>
    <scope>NUCLEOTIDE SEQUENCE</scope>
</reference>
<dbReference type="PROSITE" id="PS50006">
    <property type="entry name" value="FHA_DOMAIN"/>
    <property type="match status" value="1"/>
</dbReference>
<dbReference type="EMBL" id="UOEI01000527">
    <property type="protein sequence ID" value="VAW07423.1"/>
    <property type="molecule type" value="Genomic_DNA"/>
</dbReference>
<dbReference type="CDD" id="cd00060">
    <property type="entry name" value="FHA"/>
    <property type="match status" value="1"/>
</dbReference>
<sequence length="137" mass="14964">MPALFLSIIKVLFLALLFLFLWQVARSVRSHIGSNPGTRVSGYPAELIVLTGNADKDRVRLRPQGHVIGRSSDADIHIDDPYSSEFHARVGLQDDGVVVHDLGSTNGTYVNGRRVTTPTTVSKGDTVQIGKTILEVR</sequence>
<gene>
    <name evidence="2" type="ORF">MNBD_ACTINO01-1440</name>
</gene>
<dbReference type="InterPro" id="IPR008984">
    <property type="entry name" value="SMAD_FHA_dom_sf"/>
</dbReference>
<dbReference type="AlphaFoldDB" id="A0A3B0STN8"/>
<dbReference type="Gene3D" id="2.60.200.20">
    <property type="match status" value="1"/>
</dbReference>
<dbReference type="SUPFAM" id="SSF49879">
    <property type="entry name" value="SMAD/FHA domain"/>
    <property type="match status" value="1"/>
</dbReference>